<proteinExistence type="predicted"/>
<name>A0AAW1LEU8_POPJA</name>
<dbReference type="AlphaFoldDB" id="A0AAW1LEU8"/>
<sequence>MELAQLKRKRGTIRSSLTKFSTYIESQTTEITISEETRKDFEEEFYTVIGKARNSIIINTVSEHSNIPSSNIQSDVLMTHIKLPTLTLPKFDGNYADWLSFNKVMY</sequence>
<accession>A0AAW1LEU8</accession>
<evidence type="ECO:0000313" key="1">
    <source>
        <dbReference type="EMBL" id="KAK9731923.1"/>
    </source>
</evidence>
<keyword evidence="2" id="KW-1185">Reference proteome</keyword>
<gene>
    <name evidence="1" type="ORF">QE152_g13256</name>
</gene>
<evidence type="ECO:0000313" key="2">
    <source>
        <dbReference type="Proteomes" id="UP001458880"/>
    </source>
</evidence>
<dbReference type="Proteomes" id="UP001458880">
    <property type="component" value="Unassembled WGS sequence"/>
</dbReference>
<dbReference type="EMBL" id="JASPKY010000124">
    <property type="protein sequence ID" value="KAK9731923.1"/>
    <property type="molecule type" value="Genomic_DNA"/>
</dbReference>
<comment type="caution">
    <text evidence="1">The sequence shown here is derived from an EMBL/GenBank/DDBJ whole genome shotgun (WGS) entry which is preliminary data.</text>
</comment>
<organism evidence="1 2">
    <name type="scientific">Popillia japonica</name>
    <name type="common">Japanese beetle</name>
    <dbReference type="NCBI Taxonomy" id="7064"/>
    <lineage>
        <taxon>Eukaryota</taxon>
        <taxon>Metazoa</taxon>
        <taxon>Ecdysozoa</taxon>
        <taxon>Arthropoda</taxon>
        <taxon>Hexapoda</taxon>
        <taxon>Insecta</taxon>
        <taxon>Pterygota</taxon>
        <taxon>Neoptera</taxon>
        <taxon>Endopterygota</taxon>
        <taxon>Coleoptera</taxon>
        <taxon>Polyphaga</taxon>
        <taxon>Scarabaeiformia</taxon>
        <taxon>Scarabaeidae</taxon>
        <taxon>Rutelinae</taxon>
        <taxon>Popillia</taxon>
    </lineage>
</organism>
<protein>
    <submittedName>
        <fullName evidence="1">Uncharacterized protein</fullName>
    </submittedName>
</protein>
<reference evidence="1 2" key="1">
    <citation type="journal article" date="2024" name="BMC Genomics">
        <title>De novo assembly and annotation of Popillia japonica's genome with initial clues to its potential as an invasive pest.</title>
        <authorList>
            <person name="Cucini C."/>
            <person name="Boschi S."/>
            <person name="Funari R."/>
            <person name="Cardaioli E."/>
            <person name="Iannotti N."/>
            <person name="Marturano G."/>
            <person name="Paoli F."/>
            <person name="Bruttini M."/>
            <person name="Carapelli A."/>
            <person name="Frati F."/>
            <person name="Nardi F."/>
        </authorList>
    </citation>
    <scope>NUCLEOTIDE SEQUENCE [LARGE SCALE GENOMIC DNA]</scope>
    <source>
        <strain evidence="1">DMR45628</strain>
    </source>
</reference>